<accession>A0A1J1HUS8</accession>
<dbReference type="Proteomes" id="UP000183832">
    <property type="component" value="Unassembled WGS sequence"/>
</dbReference>
<organism evidence="1 2">
    <name type="scientific">Clunio marinus</name>
    <dbReference type="NCBI Taxonomy" id="568069"/>
    <lineage>
        <taxon>Eukaryota</taxon>
        <taxon>Metazoa</taxon>
        <taxon>Ecdysozoa</taxon>
        <taxon>Arthropoda</taxon>
        <taxon>Hexapoda</taxon>
        <taxon>Insecta</taxon>
        <taxon>Pterygota</taxon>
        <taxon>Neoptera</taxon>
        <taxon>Endopterygota</taxon>
        <taxon>Diptera</taxon>
        <taxon>Nematocera</taxon>
        <taxon>Chironomoidea</taxon>
        <taxon>Chironomidae</taxon>
        <taxon>Clunio</taxon>
    </lineage>
</organism>
<sequence length="61" mass="6714">MLFGLPPVTGRHNLSLVFTLTTTLRFVWLLKVATRLTCGDDGEKNSVPIVLRRLTSTASAK</sequence>
<gene>
    <name evidence="1" type="ORF">CLUMA_CG005389</name>
</gene>
<evidence type="ECO:0000313" key="2">
    <source>
        <dbReference type="Proteomes" id="UP000183832"/>
    </source>
</evidence>
<name>A0A1J1HUS8_9DIPT</name>
<protein>
    <submittedName>
        <fullName evidence="1">CLUMA_CG005389, isoform A</fullName>
    </submittedName>
</protein>
<reference evidence="1 2" key="1">
    <citation type="submission" date="2015-04" db="EMBL/GenBank/DDBJ databases">
        <authorList>
            <person name="Syromyatnikov M.Y."/>
            <person name="Popov V.N."/>
        </authorList>
    </citation>
    <scope>NUCLEOTIDE SEQUENCE [LARGE SCALE GENOMIC DNA]</scope>
</reference>
<dbReference type="AlphaFoldDB" id="A0A1J1HUS8"/>
<keyword evidence="2" id="KW-1185">Reference proteome</keyword>
<proteinExistence type="predicted"/>
<evidence type="ECO:0000313" key="1">
    <source>
        <dbReference type="EMBL" id="CRK91755.1"/>
    </source>
</evidence>
<dbReference type="EMBL" id="CVRI01000021">
    <property type="protein sequence ID" value="CRK91755.1"/>
    <property type="molecule type" value="Genomic_DNA"/>
</dbReference>